<accession>A0A182EBM6</accession>
<dbReference type="PANTHER" id="PTHR12651:SF1">
    <property type="entry name" value="26S PROTEASOME NON-ATPASE REGULATORY SUBUNIT 9"/>
    <property type="match status" value="1"/>
</dbReference>
<dbReference type="AlphaFoldDB" id="A0A182EBM6"/>
<evidence type="ECO:0000256" key="1">
    <source>
        <dbReference type="ARBA" id="ARBA00005256"/>
    </source>
</evidence>
<evidence type="ECO:0000313" key="4">
    <source>
        <dbReference type="EMBL" id="VDK77611.1"/>
    </source>
</evidence>
<keyword evidence="5" id="KW-1185">Reference proteome</keyword>
<dbReference type="SUPFAM" id="SSF50156">
    <property type="entry name" value="PDZ domain-like"/>
    <property type="match status" value="1"/>
</dbReference>
<dbReference type="Gene3D" id="6.10.140.1710">
    <property type="match status" value="1"/>
</dbReference>
<dbReference type="PANTHER" id="PTHR12651">
    <property type="entry name" value="26S PROTEASOME NON-ATPASE REGULATORY SUBUNIT 9"/>
    <property type="match status" value="1"/>
</dbReference>
<dbReference type="OrthoDB" id="72325at2759"/>
<dbReference type="STRING" id="42157.A0A182EBM6"/>
<dbReference type="FunFam" id="2.30.42.10:FF:000107">
    <property type="entry name" value="26S proteasome non-ATPase regulatory subunit 9"/>
    <property type="match status" value="1"/>
</dbReference>
<dbReference type="Pfam" id="PF18265">
    <property type="entry name" value="Nas2_N"/>
    <property type="match status" value="1"/>
</dbReference>
<evidence type="ECO:0000313" key="5">
    <source>
        <dbReference type="Proteomes" id="UP000271087"/>
    </source>
</evidence>
<dbReference type="Proteomes" id="UP000271087">
    <property type="component" value="Unassembled WGS sequence"/>
</dbReference>
<reference evidence="4 5" key="2">
    <citation type="submission" date="2018-08" db="EMBL/GenBank/DDBJ databases">
        <authorList>
            <person name="Laetsch R D."/>
            <person name="Stevens L."/>
            <person name="Kumar S."/>
            <person name="Blaxter L. M."/>
        </authorList>
    </citation>
    <scope>NUCLEOTIDE SEQUENCE [LARGE SCALE GENOMIC DNA]</scope>
</reference>
<protein>
    <submittedName>
        <fullName evidence="6">Nas2_N domain-containing protein</fullName>
    </submittedName>
</protein>
<evidence type="ECO:0000256" key="2">
    <source>
        <dbReference type="ARBA" id="ARBA00023186"/>
    </source>
</evidence>
<dbReference type="EMBL" id="UYRW01001457">
    <property type="protein sequence ID" value="VDK77611.1"/>
    <property type="molecule type" value="Genomic_DNA"/>
</dbReference>
<dbReference type="InterPro" id="IPR036034">
    <property type="entry name" value="PDZ_sf"/>
</dbReference>
<evidence type="ECO:0000259" key="3">
    <source>
        <dbReference type="Pfam" id="PF18265"/>
    </source>
</evidence>
<reference evidence="6" key="1">
    <citation type="submission" date="2016-06" db="UniProtKB">
        <authorList>
            <consortium name="WormBaseParasite"/>
        </authorList>
    </citation>
    <scope>IDENTIFICATION</scope>
</reference>
<dbReference type="InterPro" id="IPR035269">
    <property type="entry name" value="PSMD9"/>
</dbReference>
<evidence type="ECO:0000313" key="6">
    <source>
        <dbReference type="WBParaSite" id="nOo.2.0.1.t05460-RA"/>
    </source>
</evidence>
<gene>
    <name evidence="4" type="ORF">NOO_LOCUS5460</name>
</gene>
<comment type="similarity">
    <text evidence="1">Belongs to the proteasome subunit p27 family.</text>
</comment>
<feature type="domain" description="Nas2 N-terminal" evidence="3">
    <location>
        <begin position="17"/>
        <end position="94"/>
    </location>
</feature>
<sequence length="214" mass="23939">MESEEKDDEKVTMDSVKKLIAERDEIDRRIAKEEEVLKMNNIDMQKSLVDAEGFPITNVDVYSVRRARCAIICAQNDRKKLTSEIEKAMLTLHQQKRNCITTCSENATAANDIPVVHRTSNAAFARIAKVMDASPAFRAGLKDGDQLIQFGPLHAGNFTDIKELRIIVQNSMDKPIRVTLLRNDRPIRLELVPSVWSGKGTLGCSVLPVTPAHI</sequence>
<name>A0A182EBM6_ONCOC</name>
<dbReference type="GO" id="GO:0005634">
    <property type="term" value="C:nucleus"/>
    <property type="evidence" value="ECO:0007669"/>
    <property type="project" value="TreeGrafter"/>
</dbReference>
<organism evidence="6">
    <name type="scientific">Onchocerca ochengi</name>
    <name type="common">Filarial nematode worm</name>
    <dbReference type="NCBI Taxonomy" id="42157"/>
    <lineage>
        <taxon>Eukaryota</taxon>
        <taxon>Metazoa</taxon>
        <taxon>Ecdysozoa</taxon>
        <taxon>Nematoda</taxon>
        <taxon>Chromadorea</taxon>
        <taxon>Rhabditida</taxon>
        <taxon>Spirurina</taxon>
        <taxon>Spiruromorpha</taxon>
        <taxon>Filarioidea</taxon>
        <taxon>Onchocercidae</taxon>
        <taxon>Onchocerca</taxon>
    </lineage>
</organism>
<proteinExistence type="inferred from homology"/>
<dbReference type="Gene3D" id="2.30.42.10">
    <property type="match status" value="1"/>
</dbReference>
<dbReference type="GO" id="GO:0070682">
    <property type="term" value="P:proteasome regulatory particle assembly"/>
    <property type="evidence" value="ECO:0007669"/>
    <property type="project" value="InterPro"/>
</dbReference>
<dbReference type="WBParaSite" id="nOo.2.0.1.t05460-RA">
    <property type="protein sequence ID" value="nOo.2.0.1.t05460-RA"/>
    <property type="gene ID" value="nOo.2.0.1.g05460"/>
</dbReference>
<dbReference type="InterPro" id="IPR040815">
    <property type="entry name" value="Nas2_N"/>
</dbReference>
<keyword evidence="2" id="KW-0143">Chaperone</keyword>
<dbReference type="GO" id="GO:0005737">
    <property type="term" value="C:cytoplasm"/>
    <property type="evidence" value="ECO:0007669"/>
    <property type="project" value="TreeGrafter"/>
</dbReference>